<name>A0A8H7M1K1_9AGAM</name>
<accession>A0A8H7M1K1</accession>
<comment type="caution">
    <text evidence="1">The sequence shown here is derived from an EMBL/GenBank/DDBJ whole genome shotgun (WGS) entry which is preliminary data.</text>
</comment>
<gene>
    <name evidence="1" type="ORF">RHS01_08971</name>
</gene>
<dbReference type="AlphaFoldDB" id="A0A8H7M1K1"/>
<keyword evidence="1" id="KW-0540">Nuclease</keyword>
<dbReference type="Proteomes" id="UP000614334">
    <property type="component" value="Unassembled WGS sequence"/>
</dbReference>
<evidence type="ECO:0000313" key="1">
    <source>
        <dbReference type="EMBL" id="KAF8750955.1"/>
    </source>
</evidence>
<reference evidence="1" key="1">
    <citation type="submission" date="2020-09" db="EMBL/GenBank/DDBJ databases">
        <title>Comparative genome analyses of four rice-infecting Rhizoctonia solani isolates reveal extensive enrichment of homogalacturonan modification genes.</title>
        <authorList>
            <person name="Lee D.-Y."/>
            <person name="Jeon J."/>
            <person name="Kim K.-T."/>
            <person name="Cheong K."/>
            <person name="Song H."/>
            <person name="Choi G."/>
            <person name="Ko J."/>
            <person name="Opiyo S.O."/>
            <person name="Zuo S."/>
            <person name="Madhav S."/>
            <person name="Lee Y.-H."/>
            <person name="Wang G.-L."/>
        </authorList>
    </citation>
    <scope>NUCLEOTIDE SEQUENCE</scope>
    <source>
        <strain evidence="1">AG1-IA B2</strain>
    </source>
</reference>
<dbReference type="PANTHER" id="PTHR48471">
    <property type="entry name" value="DDE TNP4 DOMAIN-CONTAINING PROTEIN"/>
    <property type="match status" value="1"/>
</dbReference>
<organism evidence="1 2">
    <name type="scientific">Rhizoctonia solani</name>
    <dbReference type="NCBI Taxonomy" id="456999"/>
    <lineage>
        <taxon>Eukaryota</taxon>
        <taxon>Fungi</taxon>
        <taxon>Dikarya</taxon>
        <taxon>Basidiomycota</taxon>
        <taxon>Agaricomycotina</taxon>
        <taxon>Agaricomycetes</taxon>
        <taxon>Cantharellales</taxon>
        <taxon>Ceratobasidiaceae</taxon>
        <taxon>Rhizoctonia</taxon>
    </lineage>
</organism>
<proteinExistence type="predicted"/>
<protein>
    <submittedName>
        <fullName evidence="1">DDE superfamily endonuclease</fullName>
    </submittedName>
</protein>
<dbReference type="EMBL" id="JACYCF010000019">
    <property type="protein sequence ID" value="KAF8750955.1"/>
    <property type="molecule type" value="Genomic_DNA"/>
</dbReference>
<keyword evidence="1" id="KW-0378">Hydrolase</keyword>
<evidence type="ECO:0000313" key="2">
    <source>
        <dbReference type="Proteomes" id="UP000614334"/>
    </source>
</evidence>
<dbReference type="GO" id="GO:0004519">
    <property type="term" value="F:endonuclease activity"/>
    <property type="evidence" value="ECO:0007669"/>
    <property type="project" value="UniProtKB-KW"/>
</dbReference>
<keyword evidence="1" id="KW-0255">Endonuclease</keyword>
<dbReference type="PANTHER" id="PTHR48471:SF1">
    <property type="entry name" value="DDE TNP4 DOMAIN-CONTAINING PROTEIN"/>
    <property type="match status" value="1"/>
</dbReference>
<sequence length="337" mass="38179">MYQLNYRYHPKDLDSDLDDLVLDMLMDDDDKDLILFEFIRLYLLRSKNCPRRRPKHYLTRPELLPNPRLILGWQSIYTSRKDRAFIHVLGIDVATFNYLLALGFRKAWNSRPIKQTNTNKAGASCIGARLLDAARGLGLSLHYLCSTMGESALQIIFALTPSTVSWYINFAFEILLKVLCELPEACIEWPNAETMQENSRLINAKHANAQYLDGAFGFMDGLNLPVTASSIDIKQNANYNGWLHSHVVSNVIVFSPDGKRSVFTQFIKIKADKLAQFKRRAANLFVLKDNTPSGFFLLANSAFPKLGTGKAQKIKVPLKLGAWIQGTDKEHRGLQPT</sequence>